<proteinExistence type="predicted"/>
<dbReference type="AlphaFoldDB" id="A0A6J4MYA2"/>
<evidence type="ECO:0000256" key="1">
    <source>
        <dbReference type="SAM" id="Phobius"/>
    </source>
</evidence>
<keyword evidence="1" id="KW-0812">Transmembrane</keyword>
<organism evidence="2">
    <name type="scientific">uncultured Nocardioidaceae bacterium</name>
    <dbReference type="NCBI Taxonomy" id="253824"/>
    <lineage>
        <taxon>Bacteria</taxon>
        <taxon>Bacillati</taxon>
        <taxon>Actinomycetota</taxon>
        <taxon>Actinomycetes</taxon>
        <taxon>Propionibacteriales</taxon>
        <taxon>Nocardioidaceae</taxon>
        <taxon>environmental samples</taxon>
    </lineage>
</organism>
<keyword evidence="1" id="KW-1133">Transmembrane helix</keyword>
<dbReference type="EMBL" id="CADCUL010000076">
    <property type="protein sequence ID" value="CAA9369877.1"/>
    <property type="molecule type" value="Genomic_DNA"/>
</dbReference>
<keyword evidence="1" id="KW-0472">Membrane</keyword>
<name>A0A6J4MYA2_9ACTN</name>
<protein>
    <submittedName>
        <fullName evidence="2">Uncharacterized protein</fullName>
    </submittedName>
</protein>
<gene>
    <name evidence="2" type="ORF">AVDCRST_MAG21-620</name>
</gene>
<evidence type="ECO:0000313" key="2">
    <source>
        <dbReference type="EMBL" id="CAA9369877.1"/>
    </source>
</evidence>
<accession>A0A6J4MYA2</accession>
<feature type="transmembrane region" description="Helical" evidence="1">
    <location>
        <begin position="30"/>
        <end position="49"/>
    </location>
</feature>
<sequence>MFVSRRPHALVVEWGCAENMRRSWINRPEVIVVSALVAWFAAAAAYAALFEY</sequence>
<reference evidence="2" key="1">
    <citation type="submission" date="2020-02" db="EMBL/GenBank/DDBJ databases">
        <authorList>
            <person name="Meier V. D."/>
        </authorList>
    </citation>
    <scope>NUCLEOTIDE SEQUENCE</scope>
    <source>
        <strain evidence="2">AVDCRST_MAG21</strain>
    </source>
</reference>